<dbReference type="EMBL" id="KV876316">
    <property type="protein sequence ID" value="RZR74621.1"/>
    <property type="molecule type" value="Genomic_DNA"/>
</dbReference>
<evidence type="ECO:0000256" key="1">
    <source>
        <dbReference type="SAM" id="MobiDB-lite"/>
    </source>
</evidence>
<proteinExistence type="predicted"/>
<organism evidence="2">
    <name type="scientific">Ensete ventricosum</name>
    <name type="common">Abyssinian banana</name>
    <name type="synonym">Musa ensete</name>
    <dbReference type="NCBI Taxonomy" id="4639"/>
    <lineage>
        <taxon>Eukaryota</taxon>
        <taxon>Viridiplantae</taxon>
        <taxon>Streptophyta</taxon>
        <taxon>Embryophyta</taxon>
        <taxon>Tracheophyta</taxon>
        <taxon>Spermatophyta</taxon>
        <taxon>Magnoliopsida</taxon>
        <taxon>Liliopsida</taxon>
        <taxon>Zingiberales</taxon>
        <taxon>Musaceae</taxon>
        <taxon>Ensete</taxon>
    </lineage>
</organism>
<dbReference type="AlphaFoldDB" id="A0A445MKH6"/>
<protein>
    <submittedName>
        <fullName evidence="2">Uncharacterized protein</fullName>
    </submittedName>
</protein>
<reference evidence="2" key="1">
    <citation type="journal article" date="2018" name="Data Brief">
        <title>Genome sequence data from 17 accessions of Ensete ventricosum, a staple food crop for millions in Ethiopia.</title>
        <authorList>
            <person name="Yemataw Z."/>
            <person name="Muzemil S."/>
            <person name="Ambachew D."/>
            <person name="Tripathi L."/>
            <person name="Tesfaye K."/>
            <person name="Chala A."/>
            <person name="Farbos A."/>
            <person name="O'Neill P."/>
            <person name="Moore K."/>
            <person name="Grant M."/>
            <person name="Studholme D.J."/>
        </authorList>
    </citation>
    <scope>NUCLEOTIDE SEQUENCE [LARGE SCALE GENOMIC DNA]</scope>
    <source>
        <tissue evidence="2">Leaf</tissue>
    </source>
</reference>
<evidence type="ECO:0000313" key="2">
    <source>
        <dbReference type="EMBL" id="RZR74621.1"/>
    </source>
</evidence>
<dbReference type="Proteomes" id="UP000290560">
    <property type="component" value="Unassembled WGS sequence"/>
</dbReference>
<feature type="region of interest" description="Disordered" evidence="1">
    <location>
        <begin position="54"/>
        <end position="137"/>
    </location>
</feature>
<gene>
    <name evidence="2" type="ORF">BHM03_00039507</name>
</gene>
<feature type="compositionally biased region" description="Basic and acidic residues" evidence="1">
    <location>
        <begin position="116"/>
        <end position="129"/>
    </location>
</feature>
<sequence>MERSTPRSPRLTISYRSSTVRRGIKEAHLKMPQSFPQHGTKRSHVRIRAPLPYSLARKAKTEVSGRGPPPRTRRRRFSGEYGTFFRRRWGGFSAGGEDEERRRGRGRGRTGSEQCGKGRGEFSENRSQGKEAPSYNYPLKYCSQQQFNSVILKSHGKKKKKGRKR</sequence>
<accession>A0A445MKH6</accession>
<name>A0A445MKH6_ENSVE</name>